<dbReference type="Pfam" id="PF03739">
    <property type="entry name" value="LptF_LptG"/>
    <property type="match status" value="1"/>
</dbReference>
<dbReference type="OrthoDB" id="1096108at2"/>
<feature type="transmembrane region" description="Helical" evidence="6">
    <location>
        <begin position="309"/>
        <end position="328"/>
    </location>
</feature>
<keyword evidence="5 6" id="KW-0472">Membrane</keyword>
<feature type="transmembrane region" description="Helical" evidence="6">
    <location>
        <begin position="283"/>
        <end position="302"/>
    </location>
</feature>
<dbReference type="Proteomes" id="UP000287243">
    <property type="component" value="Chromosome"/>
</dbReference>
<dbReference type="GO" id="GO:0043190">
    <property type="term" value="C:ATP-binding cassette (ABC) transporter complex"/>
    <property type="evidence" value="ECO:0007669"/>
    <property type="project" value="TreeGrafter"/>
</dbReference>
<dbReference type="InterPro" id="IPR005495">
    <property type="entry name" value="LptG/LptF_permease"/>
</dbReference>
<proteinExistence type="predicted"/>
<keyword evidence="8" id="KW-1185">Reference proteome</keyword>
<dbReference type="PANTHER" id="PTHR33529">
    <property type="entry name" value="SLR0882 PROTEIN-RELATED"/>
    <property type="match status" value="1"/>
</dbReference>
<name>A0A410P553_VELA1</name>
<reference evidence="7 8" key="1">
    <citation type="submission" date="2017-01" db="EMBL/GenBank/DDBJ databases">
        <title>First insights into the biology of 'candidatus Vampirococcus archaeovorus'.</title>
        <authorList>
            <person name="Kizina J."/>
            <person name="Jordan S."/>
            <person name="Stueber K."/>
            <person name="Reinhardt R."/>
            <person name="Harder J."/>
        </authorList>
    </citation>
    <scope>NUCLEOTIDE SEQUENCE [LARGE SCALE GENOMIC DNA]</scope>
    <source>
        <strain evidence="7 8">LiM</strain>
    </source>
</reference>
<feature type="transmembrane region" description="Helical" evidence="6">
    <location>
        <begin position="53"/>
        <end position="75"/>
    </location>
</feature>
<evidence type="ECO:0000256" key="3">
    <source>
        <dbReference type="ARBA" id="ARBA00022692"/>
    </source>
</evidence>
<gene>
    <name evidence="7" type="ORF">BU251_06065</name>
</gene>
<accession>A0A410P553</accession>
<evidence type="ECO:0000313" key="7">
    <source>
        <dbReference type="EMBL" id="QAT17325.1"/>
    </source>
</evidence>
<feature type="transmembrane region" description="Helical" evidence="6">
    <location>
        <begin position="12"/>
        <end position="33"/>
    </location>
</feature>
<keyword evidence="3 6" id="KW-0812">Transmembrane</keyword>
<dbReference type="PANTHER" id="PTHR33529:SF6">
    <property type="entry name" value="YJGP_YJGQ FAMILY PERMEASE"/>
    <property type="match status" value="1"/>
</dbReference>
<dbReference type="AlphaFoldDB" id="A0A410P553"/>
<evidence type="ECO:0000256" key="6">
    <source>
        <dbReference type="SAM" id="Phobius"/>
    </source>
</evidence>
<feature type="transmembrane region" description="Helical" evidence="6">
    <location>
        <begin position="340"/>
        <end position="359"/>
    </location>
</feature>
<evidence type="ECO:0000256" key="4">
    <source>
        <dbReference type="ARBA" id="ARBA00022989"/>
    </source>
</evidence>
<dbReference type="KEGG" id="vai:BU251_06065"/>
<dbReference type="EMBL" id="CP019384">
    <property type="protein sequence ID" value="QAT17325.1"/>
    <property type="molecule type" value="Genomic_DNA"/>
</dbReference>
<evidence type="ECO:0000256" key="5">
    <source>
        <dbReference type="ARBA" id="ARBA00023136"/>
    </source>
</evidence>
<keyword evidence="4 6" id="KW-1133">Transmembrane helix</keyword>
<evidence type="ECO:0000256" key="2">
    <source>
        <dbReference type="ARBA" id="ARBA00022475"/>
    </source>
</evidence>
<protein>
    <submittedName>
        <fullName evidence="7">Lipopolysaccharide export system permease protein LptF</fullName>
    </submittedName>
</protein>
<dbReference type="GO" id="GO:0015920">
    <property type="term" value="P:lipopolysaccharide transport"/>
    <property type="evidence" value="ECO:0007669"/>
    <property type="project" value="TreeGrafter"/>
</dbReference>
<evidence type="ECO:0000256" key="1">
    <source>
        <dbReference type="ARBA" id="ARBA00004651"/>
    </source>
</evidence>
<feature type="transmembrane region" description="Helical" evidence="6">
    <location>
        <begin position="96"/>
        <end position="117"/>
    </location>
</feature>
<dbReference type="RefSeq" id="WP_128700143.1">
    <property type="nucleotide sequence ID" value="NZ_CP019384.1"/>
</dbReference>
<comment type="subcellular location">
    <subcellularLocation>
        <location evidence="1">Cell membrane</location>
        <topology evidence="1">Multi-pass membrane protein</topology>
    </subcellularLocation>
</comment>
<evidence type="ECO:0000313" key="8">
    <source>
        <dbReference type="Proteomes" id="UP000287243"/>
    </source>
</evidence>
<sequence>MRILRNYVLKEFFGAFFLSLFILTFVMLLGNMIKLADLIISKGISILVAGKLFLYLIPFLFSFILPVSTLTAVLLSIGRLSGDNELIAIRSSGIGLFKILSPVIIVGVILSLFAVILNNEIIPVSHHKSRETLIELGSQNPTAALEAGTFITAFDKYIIFIYRIDGNKFSNIRIYEPQGADKPPRTIIAKKGEFIVLPDKQLLKLKLIDGTSDEINPNDPENFYKLNFKTYFMNIDFKKQAAAKVDKKAKDMTLQELRRQINKFKSTGIDTAPLLTEIYKRSALAFSCIVFIFAGAPFAMITRRREKSLNFGFAFLIMALYYLLLIGFETMSSEGIMTPWLAMSMPNIIFGVLGAGMFYKTCLS</sequence>
<keyword evidence="2" id="KW-1003">Cell membrane</keyword>
<organism evidence="7 8">
    <name type="scientific">Velamenicoccus archaeovorus</name>
    <dbReference type="NCBI Taxonomy" id="1930593"/>
    <lineage>
        <taxon>Bacteria</taxon>
        <taxon>Pseudomonadati</taxon>
        <taxon>Candidatus Omnitrophota</taxon>
        <taxon>Candidatus Velamenicoccus</taxon>
    </lineage>
</organism>